<comment type="similarity">
    <text evidence="4 19">Belongs to the CobS family.</text>
</comment>
<dbReference type="HAMAP" id="MF_00719">
    <property type="entry name" value="CobS"/>
    <property type="match status" value="1"/>
</dbReference>
<comment type="subcellular location">
    <subcellularLocation>
        <location evidence="19">Cell inner membrane</location>
        <topology evidence="19">Multi-pass membrane protein</topology>
    </subcellularLocation>
    <subcellularLocation>
        <location evidence="2">Cell membrane</location>
        <topology evidence="2">Multi-pass membrane protein</topology>
    </subcellularLocation>
</comment>
<geneLocation type="plasmid" evidence="20 21">
    <name>RPME01</name>
</geneLocation>
<evidence type="ECO:0000313" key="20">
    <source>
        <dbReference type="EMBL" id="ABM97292.1"/>
    </source>
</evidence>
<keyword evidence="21" id="KW-1185">Reference proteome</keyword>
<dbReference type="eggNOG" id="COG0368">
    <property type="taxonomic scope" value="Bacteria"/>
</dbReference>
<evidence type="ECO:0000256" key="6">
    <source>
        <dbReference type="ARBA" id="ARBA00015850"/>
    </source>
</evidence>
<dbReference type="HOGENOM" id="CLU_057426_1_1_4"/>
<evidence type="ECO:0000256" key="13">
    <source>
        <dbReference type="ARBA" id="ARBA00023136"/>
    </source>
</evidence>
<comment type="cofactor">
    <cofactor evidence="1 19">
        <name>Mg(2+)</name>
        <dbReference type="ChEBI" id="CHEBI:18420"/>
    </cofactor>
</comment>
<evidence type="ECO:0000256" key="4">
    <source>
        <dbReference type="ARBA" id="ARBA00010561"/>
    </source>
</evidence>
<keyword evidence="9 19" id="KW-0808">Transferase</keyword>
<keyword evidence="20" id="KW-0614">Plasmid</keyword>
<evidence type="ECO:0000256" key="19">
    <source>
        <dbReference type="HAMAP-Rule" id="MF_00719"/>
    </source>
</evidence>
<dbReference type="Pfam" id="PF02654">
    <property type="entry name" value="CobS"/>
    <property type="match status" value="1"/>
</dbReference>
<evidence type="ECO:0000256" key="18">
    <source>
        <dbReference type="ARBA" id="ARBA00049504"/>
    </source>
</evidence>
<feature type="transmembrane region" description="Helical" evidence="19">
    <location>
        <begin position="214"/>
        <end position="234"/>
    </location>
</feature>
<accession>A2SP03</accession>
<feature type="transmembrane region" description="Helical" evidence="19">
    <location>
        <begin position="41"/>
        <end position="59"/>
    </location>
</feature>
<reference evidence="20 21" key="1">
    <citation type="journal article" date="2007" name="J. Bacteriol.">
        <title>Whole-genome analysis of the methyl tert-butyl ether-degrading beta-proteobacterium Methylibium petroleiphilum PM1.</title>
        <authorList>
            <person name="Kane S.R."/>
            <person name="Chakicherla A.Y."/>
            <person name="Chain P.S.G."/>
            <person name="Schmidt R."/>
            <person name="Shin M.W."/>
            <person name="Legler T.C."/>
            <person name="Scow K.M."/>
            <person name="Larimer F.W."/>
            <person name="Lucas S.M."/>
            <person name="Richardson P.M."/>
            <person name="Hristova K.R."/>
        </authorList>
    </citation>
    <scope>NUCLEOTIDE SEQUENCE [LARGE SCALE GENOMIC DNA]</scope>
    <source>
        <strain evidence="21">ATCC BAA-1232 / LMG 22953 / PM1</strain>
        <plasmid evidence="20 21">RPME01</plasmid>
    </source>
</reference>
<feature type="transmembrane region" description="Helical" evidence="19">
    <location>
        <begin position="113"/>
        <end position="131"/>
    </location>
</feature>
<comment type="function">
    <text evidence="14 19">Joins adenosylcobinamide-GDP and alpha-ribazole to generate adenosylcobalamin (Ado-cobalamin). Also synthesizes adenosylcobalamin 5'-phosphate from adenosylcobinamide-GDP and alpha-ribazole 5'-phosphate.</text>
</comment>
<keyword evidence="13 19" id="KW-0472">Membrane</keyword>
<protein>
    <recommendedName>
        <fullName evidence="6 19">Adenosylcobinamide-GDP ribazoletransferase</fullName>
        <ecNumber evidence="5 19">2.7.8.26</ecNumber>
    </recommendedName>
    <alternativeName>
        <fullName evidence="16 19">Cobalamin synthase</fullName>
    </alternativeName>
    <alternativeName>
        <fullName evidence="15 19">Cobalamin-5'-phosphate synthase</fullName>
    </alternativeName>
</protein>
<organism evidence="20 21">
    <name type="scientific">Methylibium petroleiphilum (strain ATCC BAA-1232 / LMG 22953 / PM1)</name>
    <dbReference type="NCBI Taxonomy" id="420662"/>
    <lineage>
        <taxon>Bacteria</taxon>
        <taxon>Pseudomonadati</taxon>
        <taxon>Pseudomonadota</taxon>
        <taxon>Betaproteobacteria</taxon>
        <taxon>Burkholderiales</taxon>
        <taxon>Sphaerotilaceae</taxon>
        <taxon>Methylibium</taxon>
    </lineage>
</organism>
<evidence type="ECO:0000256" key="1">
    <source>
        <dbReference type="ARBA" id="ARBA00001946"/>
    </source>
</evidence>
<dbReference type="GO" id="GO:0008818">
    <property type="term" value="F:cobalamin 5'-phosphate synthase activity"/>
    <property type="evidence" value="ECO:0007669"/>
    <property type="project" value="UniProtKB-UniRule"/>
</dbReference>
<dbReference type="AlphaFoldDB" id="A2SP03"/>
<keyword evidence="12 19" id="KW-1133">Transmembrane helix</keyword>
<evidence type="ECO:0000256" key="9">
    <source>
        <dbReference type="ARBA" id="ARBA00022679"/>
    </source>
</evidence>
<comment type="catalytic activity">
    <reaction evidence="17 19">
        <text>alpha-ribazole + adenosylcob(III)inamide-GDP = adenosylcob(III)alamin + GMP + H(+)</text>
        <dbReference type="Rhea" id="RHEA:16049"/>
        <dbReference type="ChEBI" id="CHEBI:10329"/>
        <dbReference type="ChEBI" id="CHEBI:15378"/>
        <dbReference type="ChEBI" id="CHEBI:18408"/>
        <dbReference type="ChEBI" id="CHEBI:58115"/>
        <dbReference type="ChEBI" id="CHEBI:60487"/>
        <dbReference type="EC" id="2.7.8.26"/>
    </reaction>
</comment>
<name>A2SP03_METPP</name>
<dbReference type="KEGG" id="mpt:Mpe_B0520"/>
<evidence type="ECO:0000313" key="21">
    <source>
        <dbReference type="Proteomes" id="UP000000366"/>
    </source>
</evidence>
<keyword evidence="11 19" id="KW-0460">Magnesium</keyword>
<dbReference type="PANTHER" id="PTHR34148">
    <property type="entry name" value="ADENOSYLCOBINAMIDE-GDP RIBAZOLETRANSFERASE"/>
    <property type="match status" value="1"/>
</dbReference>
<dbReference type="PANTHER" id="PTHR34148:SF1">
    <property type="entry name" value="ADENOSYLCOBINAMIDE-GDP RIBAZOLETRANSFERASE"/>
    <property type="match status" value="1"/>
</dbReference>
<keyword evidence="7 19" id="KW-1003">Cell membrane</keyword>
<comment type="pathway">
    <text evidence="3 19">Cofactor biosynthesis; adenosylcobalamin biosynthesis; adenosylcobalamin from cob(II)yrinate a,c-diamide: step 7/7.</text>
</comment>
<dbReference type="InterPro" id="IPR003805">
    <property type="entry name" value="CobS"/>
</dbReference>
<evidence type="ECO:0000256" key="11">
    <source>
        <dbReference type="ARBA" id="ARBA00022842"/>
    </source>
</evidence>
<dbReference type="Proteomes" id="UP000000366">
    <property type="component" value="Plasmid RPME01"/>
</dbReference>
<dbReference type="EMBL" id="CP000556">
    <property type="protein sequence ID" value="ABM97292.1"/>
    <property type="molecule type" value="Genomic_DNA"/>
</dbReference>
<dbReference type="GO" id="GO:0005886">
    <property type="term" value="C:plasma membrane"/>
    <property type="evidence" value="ECO:0007669"/>
    <property type="project" value="UniProtKB-SubCell"/>
</dbReference>
<keyword evidence="8 19" id="KW-0169">Cobalamin biosynthesis</keyword>
<evidence type="ECO:0000256" key="16">
    <source>
        <dbReference type="ARBA" id="ARBA00032853"/>
    </source>
</evidence>
<evidence type="ECO:0000256" key="5">
    <source>
        <dbReference type="ARBA" id="ARBA00013200"/>
    </source>
</evidence>
<feature type="transmembrane region" description="Helical" evidence="19">
    <location>
        <begin position="189"/>
        <end position="208"/>
    </location>
</feature>
<evidence type="ECO:0000256" key="12">
    <source>
        <dbReference type="ARBA" id="ARBA00022989"/>
    </source>
</evidence>
<gene>
    <name evidence="19 20" type="primary">cobS</name>
    <name evidence="20" type="ordered locus">Mpe_B0520</name>
</gene>
<dbReference type="GO" id="GO:0051073">
    <property type="term" value="F:adenosylcobinamide-GDP ribazoletransferase activity"/>
    <property type="evidence" value="ECO:0007669"/>
    <property type="project" value="UniProtKB-UniRule"/>
</dbReference>
<comment type="catalytic activity">
    <reaction evidence="18 19">
        <text>alpha-ribazole 5'-phosphate + adenosylcob(III)inamide-GDP = adenosylcob(III)alamin 5'-phosphate + GMP + H(+)</text>
        <dbReference type="Rhea" id="RHEA:23560"/>
        <dbReference type="ChEBI" id="CHEBI:15378"/>
        <dbReference type="ChEBI" id="CHEBI:57918"/>
        <dbReference type="ChEBI" id="CHEBI:58115"/>
        <dbReference type="ChEBI" id="CHEBI:60487"/>
        <dbReference type="ChEBI" id="CHEBI:60493"/>
        <dbReference type="EC" id="2.7.8.26"/>
    </reaction>
</comment>
<evidence type="ECO:0000256" key="10">
    <source>
        <dbReference type="ARBA" id="ARBA00022692"/>
    </source>
</evidence>
<evidence type="ECO:0000256" key="14">
    <source>
        <dbReference type="ARBA" id="ARBA00025228"/>
    </source>
</evidence>
<evidence type="ECO:0000256" key="15">
    <source>
        <dbReference type="ARBA" id="ARBA00032605"/>
    </source>
</evidence>
<evidence type="ECO:0000256" key="8">
    <source>
        <dbReference type="ARBA" id="ARBA00022573"/>
    </source>
</evidence>
<evidence type="ECO:0000256" key="3">
    <source>
        <dbReference type="ARBA" id="ARBA00004663"/>
    </source>
</evidence>
<proteinExistence type="inferred from homology"/>
<evidence type="ECO:0000256" key="17">
    <source>
        <dbReference type="ARBA" id="ARBA00048623"/>
    </source>
</evidence>
<dbReference type="NCBIfam" id="TIGR00317">
    <property type="entry name" value="cobS"/>
    <property type="match status" value="1"/>
</dbReference>
<keyword evidence="10 19" id="KW-0812">Transmembrane</keyword>
<evidence type="ECO:0000256" key="2">
    <source>
        <dbReference type="ARBA" id="ARBA00004651"/>
    </source>
</evidence>
<keyword evidence="19" id="KW-0997">Cell inner membrane</keyword>
<dbReference type="GO" id="GO:0009236">
    <property type="term" value="P:cobalamin biosynthetic process"/>
    <property type="evidence" value="ECO:0007669"/>
    <property type="project" value="UniProtKB-UniRule"/>
</dbReference>
<dbReference type="EC" id="2.7.8.26" evidence="5 19"/>
<dbReference type="UniPathway" id="UPA00148">
    <property type="reaction ID" value="UER00238"/>
</dbReference>
<sequence length="267" mass="27647">MTMLVRELRLFMLALQFLTRVPVPAWVGFDPAQMRRAVRHFPLVGVLIGAFSAGIALAASRLWPPTVAAALAVAATVWLTAAFHEDGLADTFDALLGAAPRDKALAIMKDSRIGTYGAVALVLSLLLRTLLLAELMARDPAAAAVILIAAHASGRSAAVALMAALPYARTEEGDAAQAKAGSVARDVPGIDAAWAVAVGLLTLAFAAWTQASPIAAGASLLALGCMVLMLRHWLRRHLGGYTGDTLGAAEQFGEVAVLLSFAASASG</sequence>
<feature type="transmembrane region" description="Helical" evidence="19">
    <location>
        <begin position="143"/>
        <end position="168"/>
    </location>
</feature>
<evidence type="ECO:0000256" key="7">
    <source>
        <dbReference type="ARBA" id="ARBA00022475"/>
    </source>
</evidence>